<dbReference type="EMBL" id="CP003789">
    <property type="protein sequence ID" value="AGA64295.1"/>
    <property type="molecule type" value="Genomic_DNA"/>
</dbReference>
<dbReference type="InterPro" id="IPR013785">
    <property type="entry name" value="Aldolase_TIM"/>
</dbReference>
<reference evidence="10 11" key="1">
    <citation type="journal article" date="2012" name="Stand. Genomic Sci.">
        <title>Complete genome sequence of Liberibacter crescens BT-1.</title>
        <authorList>
            <person name="Leonard M.T."/>
            <person name="Fagen J.R."/>
            <person name="Davis-Richardson A.G."/>
            <person name="Davis M.J."/>
            <person name="Triplett E.W."/>
        </authorList>
    </citation>
    <scope>NUCLEOTIDE SEQUENCE [LARGE SCALE GENOMIC DNA]</scope>
    <source>
        <strain evidence="10 11">BT-1</strain>
    </source>
</reference>
<dbReference type="PANTHER" id="PTHR22854:SF2">
    <property type="entry name" value="INDOLE-3-GLYCEROL-PHOSPHATE SYNTHASE"/>
    <property type="match status" value="1"/>
</dbReference>
<evidence type="ECO:0000256" key="7">
    <source>
        <dbReference type="ARBA" id="ARBA00023141"/>
    </source>
</evidence>
<dbReference type="eggNOG" id="COG0134">
    <property type="taxonomic scope" value="Bacteria"/>
</dbReference>
<evidence type="ECO:0000256" key="1">
    <source>
        <dbReference type="ARBA" id="ARBA00001633"/>
    </source>
</evidence>
<gene>
    <name evidence="10" type="ordered locus">B488_03020</name>
</gene>
<keyword evidence="4" id="KW-0028">Amino-acid biosynthesis</keyword>
<dbReference type="KEGG" id="lcc:B488_03020"/>
<dbReference type="PANTHER" id="PTHR22854">
    <property type="entry name" value="TRYPTOPHAN BIOSYNTHESIS PROTEIN"/>
    <property type="match status" value="1"/>
</dbReference>
<dbReference type="SUPFAM" id="SSF51366">
    <property type="entry name" value="Ribulose-phoshate binding barrel"/>
    <property type="match status" value="1"/>
</dbReference>
<dbReference type="GO" id="GO:0004425">
    <property type="term" value="F:indole-3-glycerol-phosphate synthase activity"/>
    <property type="evidence" value="ECO:0007669"/>
    <property type="project" value="UniProtKB-EC"/>
</dbReference>
<dbReference type="STRING" id="1215343.B488_03020"/>
<dbReference type="HOGENOM" id="CLU_2479606_0_0_5"/>
<dbReference type="GO" id="GO:0000162">
    <property type="term" value="P:L-tryptophan biosynthetic process"/>
    <property type="evidence" value="ECO:0007669"/>
    <property type="project" value="UniProtKB-UniPathway"/>
</dbReference>
<evidence type="ECO:0000259" key="9">
    <source>
        <dbReference type="Pfam" id="PF00218"/>
    </source>
</evidence>
<dbReference type="InterPro" id="IPR011060">
    <property type="entry name" value="RibuloseP-bd_barrel"/>
</dbReference>
<evidence type="ECO:0000313" key="10">
    <source>
        <dbReference type="EMBL" id="AGA64295.1"/>
    </source>
</evidence>
<dbReference type="UniPathway" id="UPA00035">
    <property type="reaction ID" value="UER00043"/>
</dbReference>
<evidence type="ECO:0000256" key="6">
    <source>
        <dbReference type="ARBA" id="ARBA00022822"/>
    </source>
</evidence>
<dbReference type="Pfam" id="PF00218">
    <property type="entry name" value="IGPS"/>
    <property type="match status" value="1"/>
</dbReference>
<keyword evidence="5" id="KW-0210">Decarboxylase</keyword>
<evidence type="ECO:0000256" key="8">
    <source>
        <dbReference type="ARBA" id="ARBA00023239"/>
    </source>
</evidence>
<organism evidence="10 11">
    <name type="scientific">Liberibacter crescens (strain BT-1)</name>
    <dbReference type="NCBI Taxonomy" id="1215343"/>
    <lineage>
        <taxon>Bacteria</taxon>
        <taxon>Pseudomonadati</taxon>
        <taxon>Pseudomonadota</taxon>
        <taxon>Alphaproteobacteria</taxon>
        <taxon>Hyphomicrobiales</taxon>
        <taxon>Rhizobiaceae</taxon>
        <taxon>Liberibacter</taxon>
    </lineage>
</organism>
<feature type="domain" description="Indole-3-glycerol phosphate synthase" evidence="9">
    <location>
        <begin position="1"/>
        <end position="82"/>
    </location>
</feature>
<protein>
    <recommendedName>
        <fullName evidence="3">indole-3-glycerol-phosphate synthase</fullName>
        <ecNumber evidence="3">4.1.1.48</ecNumber>
    </recommendedName>
</protein>
<dbReference type="Proteomes" id="UP000010799">
    <property type="component" value="Chromosome"/>
</dbReference>
<dbReference type="PATRIC" id="fig|1215343.11.peg.312"/>
<keyword evidence="6" id="KW-0822">Tryptophan biosynthesis</keyword>
<accession>L0ETX1</accession>
<sequence length="87" mass="9667">MIAEVKSESPSKGVIRKGFSLYDVVSAYDRGGAACLSILTDFSSFQGSIHYILQAKKLCSLPILRKNFMLDCYQVYEARATGQMVFC</sequence>
<keyword evidence="8 10" id="KW-0456">Lyase</keyword>
<evidence type="ECO:0000256" key="4">
    <source>
        <dbReference type="ARBA" id="ARBA00022605"/>
    </source>
</evidence>
<dbReference type="EC" id="4.1.1.48" evidence="3"/>
<dbReference type="AlphaFoldDB" id="L0ETX1"/>
<name>L0ETX1_LIBCB</name>
<evidence type="ECO:0000256" key="2">
    <source>
        <dbReference type="ARBA" id="ARBA00004696"/>
    </source>
</evidence>
<dbReference type="InterPro" id="IPR045186">
    <property type="entry name" value="Indole-3-glycerol_P_synth"/>
</dbReference>
<evidence type="ECO:0000256" key="3">
    <source>
        <dbReference type="ARBA" id="ARBA00012362"/>
    </source>
</evidence>
<comment type="pathway">
    <text evidence="2">Amino-acid biosynthesis; L-tryptophan biosynthesis; L-tryptophan from chorismate: step 4/5.</text>
</comment>
<dbReference type="InterPro" id="IPR013798">
    <property type="entry name" value="Indole-3-glycerol_P_synth_dom"/>
</dbReference>
<dbReference type="Gene3D" id="3.20.20.70">
    <property type="entry name" value="Aldolase class I"/>
    <property type="match status" value="1"/>
</dbReference>
<keyword evidence="11" id="KW-1185">Reference proteome</keyword>
<evidence type="ECO:0000313" key="11">
    <source>
        <dbReference type="Proteomes" id="UP000010799"/>
    </source>
</evidence>
<comment type="catalytic activity">
    <reaction evidence="1">
        <text>1-(2-carboxyphenylamino)-1-deoxy-D-ribulose 5-phosphate + H(+) = (1S,2R)-1-C-(indol-3-yl)glycerol 3-phosphate + CO2 + H2O</text>
        <dbReference type="Rhea" id="RHEA:23476"/>
        <dbReference type="ChEBI" id="CHEBI:15377"/>
        <dbReference type="ChEBI" id="CHEBI:15378"/>
        <dbReference type="ChEBI" id="CHEBI:16526"/>
        <dbReference type="ChEBI" id="CHEBI:58613"/>
        <dbReference type="ChEBI" id="CHEBI:58866"/>
        <dbReference type="EC" id="4.1.1.48"/>
    </reaction>
</comment>
<dbReference type="GO" id="GO:0004640">
    <property type="term" value="F:phosphoribosylanthranilate isomerase activity"/>
    <property type="evidence" value="ECO:0007669"/>
    <property type="project" value="TreeGrafter"/>
</dbReference>
<dbReference type="SMR" id="L0ETX1"/>
<evidence type="ECO:0000256" key="5">
    <source>
        <dbReference type="ARBA" id="ARBA00022793"/>
    </source>
</evidence>
<keyword evidence="7" id="KW-0057">Aromatic amino acid biosynthesis</keyword>
<proteinExistence type="predicted"/>